<feature type="transmembrane region" description="Helical" evidence="1">
    <location>
        <begin position="7"/>
        <end position="32"/>
    </location>
</feature>
<protein>
    <recommendedName>
        <fullName evidence="4">Type 4 fimbrial biogenesis protein PilX N-terminal domain-containing protein</fullName>
    </recommendedName>
</protein>
<evidence type="ECO:0008006" key="4">
    <source>
        <dbReference type="Google" id="ProtNLM"/>
    </source>
</evidence>
<keyword evidence="1" id="KW-1133">Transmembrane helix</keyword>
<dbReference type="AlphaFoldDB" id="A0A1F5KFV3"/>
<accession>A0A1F5KFV3</accession>
<keyword evidence="1" id="KW-0812">Transmembrane</keyword>
<keyword evidence="1" id="KW-0472">Membrane</keyword>
<proteinExistence type="predicted"/>
<name>A0A1F5KFV3_9BACT</name>
<sequence length="592" mass="61906">MNQSGQIVILALIAVAVVLVNVLIIIGGGLLVTQSSTNSISQSQAINLAEAGIDKAVATLNATAGAYTGEEEIPLGNGSYSVTITSLNPTTKSIQATGYIPSKTNPEAQKTVKIQVSKGMGAAFNYGLQIGDGGLSMSNNAVVNGSVYANSNISMSNNAQITGDAYVGGGIQPTADQTSDCSELNCGDFQFGRTAGGQLDIAQGFKPSETTVLNKILLKLKKVGTPPDLTVRILGDQNGTPNKNSVLASATLTAALTTTEYGFVDVIFSPAPSLTVDTLYWIVIDTSVNSTNYWNWSMDTLQGYTRDNPYSPRWSPNWQASSPTWSPIPGDLGFQTFMGGVTTSLIGANNVVIGGNAHANTLQDLIVTGGAYYQTASNVTAGSMHPNSPDPIAQSMSLSAANIQEWKDTATALNVYTGDITNCPAALAAGKYVGNISLPSNCMVVVDSPIYVTGNLTLDGNDVIQLNPSYGVSSGTFIVDQIITFNSGSGNKILGTSSNGSYLILISEFNSREISDHKSAVVINNNGNIGILYSNLGAIDVSNNNTFTSISAWKLNLENNVIINYDQGLASAFFSSGPSGSYTVVKGTYQLK</sequence>
<evidence type="ECO:0000313" key="2">
    <source>
        <dbReference type="EMBL" id="OGE39719.1"/>
    </source>
</evidence>
<evidence type="ECO:0000256" key="1">
    <source>
        <dbReference type="SAM" id="Phobius"/>
    </source>
</evidence>
<reference evidence="2 3" key="1">
    <citation type="journal article" date="2016" name="Nat. Commun.">
        <title>Thousands of microbial genomes shed light on interconnected biogeochemical processes in an aquifer system.</title>
        <authorList>
            <person name="Anantharaman K."/>
            <person name="Brown C.T."/>
            <person name="Hug L.A."/>
            <person name="Sharon I."/>
            <person name="Castelle C.J."/>
            <person name="Probst A.J."/>
            <person name="Thomas B.C."/>
            <person name="Singh A."/>
            <person name="Wilkins M.J."/>
            <person name="Karaoz U."/>
            <person name="Brodie E.L."/>
            <person name="Williams K.H."/>
            <person name="Hubbard S.S."/>
            <person name="Banfield J.F."/>
        </authorList>
    </citation>
    <scope>NUCLEOTIDE SEQUENCE [LARGE SCALE GENOMIC DNA]</scope>
</reference>
<dbReference type="EMBL" id="MFDD01000015">
    <property type="protein sequence ID" value="OGE39719.1"/>
    <property type="molecule type" value="Genomic_DNA"/>
</dbReference>
<gene>
    <name evidence="2" type="ORF">A3D25_03255</name>
</gene>
<dbReference type="Proteomes" id="UP000177328">
    <property type="component" value="Unassembled WGS sequence"/>
</dbReference>
<comment type="caution">
    <text evidence="2">The sequence shown here is derived from an EMBL/GenBank/DDBJ whole genome shotgun (WGS) entry which is preliminary data.</text>
</comment>
<evidence type="ECO:0000313" key="3">
    <source>
        <dbReference type="Proteomes" id="UP000177328"/>
    </source>
</evidence>
<organism evidence="2 3">
    <name type="scientific">Candidatus Daviesbacteria bacterium RIFCSPHIGHO2_02_FULL_43_12</name>
    <dbReference type="NCBI Taxonomy" id="1797776"/>
    <lineage>
        <taxon>Bacteria</taxon>
        <taxon>Candidatus Daviesiibacteriota</taxon>
    </lineage>
</organism>